<reference evidence="1" key="1">
    <citation type="submission" date="2014-12" db="EMBL/GenBank/DDBJ databases">
        <title>Insight into the proteome of Arion vulgaris.</title>
        <authorList>
            <person name="Aradska J."/>
            <person name="Bulat T."/>
            <person name="Smidak R."/>
            <person name="Sarate P."/>
            <person name="Gangsoo J."/>
            <person name="Sialana F."/>
            <person name="Bilban M."/>
            <person name="Lubec G."/>
        </authorList>
    </citation>
    <scope>NUCLEOTIDE SEQUENCE</scope>
    <source>
        <tissue evidence="1">Skin</tissue>
    </source>
</reference>
<feature type="non-terminal residue" evidence="1">
    <location>
        <position position="1"/>
    </location>
</feature>
<dbReference type="AlphaFoldDB" id="A0A0B7AEV6"/>
<sequence>EQTQRKRRRRKKKNVIADKLRVEYVKRHIWAQVYSNGPGIPCNNCGKLLLEQIGLARHREHWNFHGTWSSAQIVINSAQFI</sequence>
<organism evidence="1">
    <name type="scientific">Arion vulgaris</name>
    <dbReference type="NCBI Taxonomy" id="1028688"/>
    <lineage>
        <taxon>Eukaryota</taxon>
        <taxon>Metazoa</taxon>
        <taxon>Spiralia</taxon>
        <taxon>Lophotrochozoa</taxon>
        <taxon>Mollusca</taxon>
        <taxon>Gastropoda</taxon>
        <taxon>Heterobranchia</taxon>
        <taxon>Euthyneura</taxon>
        <taxon>Panpulmonata</taxon>
        <taxon>Eupulmonata</taxon>
        <taxon>Stylommatophora</taxon>
        <taxon>Helicina</taxon>
        <taxon>Arionoidea</taxon>
        <taxon>Arionidae</taxon>
        <taxon>Arion</taxon>
    </lineage>
</organism>
<gene>
    <name evidence="1" type="primary">ORF110907</name>
</gene>
<dbReference type="EMBL" id="HACG01031721">
    <property type="protein sequence ID" value="CEK78586.1"/>
    <property type="molecule type" value="Transcribed_RNA"/>
</dbReference>
<evidence type="ECO:0000313" key="1">
    <source>
        <dbReference type="EMBL" id="CEK78586.1"/>
    </source>
</evidence>
<evidence type="ECO:0008006" key="2">
    <source>
        <dbReference type="Google" id="ProtNLM"/>
    </source>
</evidence>
<name>A0A0B7AEV6_9EUPU</name>
<proteinExistence type="predicted"/>
<accession>A0A0B7AEV6</accession>
<protein>
    <recommendedName>
        <fullName evidence="2">C2H2-type domain-containing protein</fullName>
    </recommendedName>
</protein>